<evidence type="ECO:0000259" key="4">
    <source>
        <dbReference type="Pfam" id="PF14111"/>
    </source>
</evidence>
<dbReference type="EMBL" id="QGNW01000071">
    <property type="protein sequence ID" value="RVX02241.1"/>
    <property type="molecule type" value="Genomic_DNA"/>
</dbReference>
<feature type="region of interest" description="Disordered" evidence="1">
    <location>
        <begin position="310"/>
        <end position="331"/>
    </location>
</feature>
<dbReference type="GO" id="GO:0003824">
    <property type="term" value="F:catalytic activity"/>
    <property type="evidence" value="ECO:0007669"/>
    <property type="project" value="InterPro"/>
</dbReference>
<dbReference type="InterPro" id="IPR043502">
    <property type="entry name" value="DNA/RNA_pol_sf"/>
</dbReference>
<dbReference type="Pfam" id="PF03372">
    <property type="entry name" value="Exo_endo_phos"/>
    <property type="match status" value="1"/>
</dbReference>
<dbReference type="InterPro" id="IPR025558">
    <property type="entry name" value="DUF4283"/>
</dbReference>
<protein>
    <submittedName>
        <fullName evidence="5">Uncharacterized protein</fullName>
    </submittedName>
</protein>
<dbReference type="InterPro" id="IPR000477">
    <property type="entry name" value="RT_dom"/>
</dbReference>
<accession>A0A438IZU5</accession>
<evidence type="ECO:0000256" key="1">
    <source>
        <dbReference type="SAM" id="MobiDB-lite"/>
    </source>
</evidence>
<dbReference type="Gene3D" id="3.60.10.10">
    <property type="entry name" value="Endonuclease/exonuclease/phosphatase"/>
    <property type="match status" value="1"/>
</dbReference>
<name>A0A438IZU5_VITVI</name>
<evidence type="ECO:0000259" key="2">
    <source>
        <dbReference type="Pfam" id="PF00078"/>
    </source>
</evidence>
<feature type="domain" description="Endonuclease/exonuclease/phosphatase" evidence="3">
    <location>
        <begin position="468"/>
        <end position="627"/>
    </location>
</feature>
<dbReference type="AlphaFoldDB" id="A0A438IZU5"/>
<dbReference type="SUPFAM" id="SSF56219">
    <property type="entry name" value="DNase I-like"/>
    <property type="match status" value="1"/>
</dbReference>
<dbReference type="Proteomes" id="UP000288805">
    <property type="component" value="Unassembled WGS sequence"/>
</dbReference>
<dbReference type="InterPro" id="IPR005135">
    <property type="entry name" value="Endo/exonuclease/phosphatase"/>
</dbReference>
<reference evidence="5 6" key="1">
    <citation type="journal article" date="2018" name="PLoS Genet.">
        <title>Population sequencing reveals clonal diversity and ancestral inbreeding in the grapevine cultivar Chardonnay.</title>
        <authorList>
            <person name="Roach M.J."/>
            <person name="Johnson D.L."/>
            <person name="Bohlmann J."/>
            <person name="van Vuuren H.J."/>
            <person name="Jones S.J."/>
            <person name="Pretorius I.S."/>
            <person name="Schmidt S.A."/>
            <person name="Borneman A.R."/>
        </authorList>
    </citation>
    <scope>NUCLEOTIDE SEQUENCE [LARGE SCALE GENOMIC DNA]</scope>
    <source>
        <strain evidence="6">cv. Chardonnay</strain>
        <tissue evidence="5">Leaf</tissue>
    </source>
</reference>
<sequence length="1057" mass="118876">MHVSEDEEKDFRSGSRKILRGSSFGVESKSFKVEVEEKKDLKKKSFSIFIPKSRGVKDGWSSMVETLRSLGVVFGRKESQQVEATLLKPKLVKSFVEVVQMPRNKGRAVVRVEVRKEEMSRNLNKLGHCLVGFWNPSSKRGEDLKSWGSQMAKIWGLKGKLGMAKLERGKVLLEFELVAKAKKALSHGRISVGGLLLRLEGWSPETGCLVEGEKRCEAWVRFVGLTRFIMGSSHFEKSRGGMRGFLGSRHPNGEVGRIAVRPLIRFYLADKCRKEVGVGEEVGGEGSVLVGKCMVEVDRGSRLEALVQSADGTRGADEPVGPGPVLNATTEVGPVGLESQPLFEESGPNEDSDSTNFWVKDGLRKQIEAELHSKGEYYDYSGAVCETAQGEIPVRMINAPGFIEGETVTRWELMEVSNGYIEEIRVELSSVRTKPQEARGWEEGEKTEIWFARKRVPDHGSPMKLRLLSWNVRGVNDSSKRKVVKAVIRSQRVDLFCLQETKIQAMSEGVVRSLGTGRFLDWGALDASGVAGGILIYWDKRTLNVLEMEVGHFQFPVDSGMWRMGAIRGIWDDPWCLRGDFNVILSQRERSRQGRLTGAMRRFAQIVDELELLDLPIGIVQSRLPRPTSDHFPTLLEGGGLRRGPSSFRFENMWLKVDGFKDLIRGWWQGTVQLFSEEPGWRADIEGLHLHRLNFQEAGNLELPFSEEEIHFALLELNGNKALGPDGFTVAFWQAYWDFVREEILELFKEFYDQRSFAKSLNTTLLVLIPKKGGFFSSTKGLRQGDPLSPYLFVLGMEVLSALLRRAADGGFILGYKLRRGGRMELNVSHLLFADHTIIFCEARKENLTFLSWILAWFEAASGLRINLAKSKLILVGEVEEIEEMAVELGCRVGSLPTVYLGLPLGAYHKTLSMWRWGGRENEEKTSLIVAKRLEKLQRDFLWGGGSLERKVYLINWEVVCAQKGEGWSKLKEDYPSEQGLAEKMALSQIFPQLFTLAVHRNAMVNEVWDSSFGQGGDIIRGGFSFLERWGSGIFGVKDAYILLVAPNDVAFPKKNI</sequence>
<dbReference type="PANTHER" id="PTHR33116">
    <property type="entry name" value="REVERSE TRANSCRIPTASE ZINC-BINDING DOMAIN-CONTAINING PROTEIN-RELATED-RELATED"/>
    <property type="match status" value="1"/>
</dbReference>
<proteinExistence type="predicted"/>
<evidence type="ECO:0000313" key="6">
    <source>
        <dbReference type="Proteomes" id="UP000288805"/>
    </source>
</evidence>
<dbReference type="PANTHER" id="PTHR33116:SF85">
    <property type="entry name" value="REVERSE TRANSCRIPTASE ZINC-BINDING DOMAIN-CONTAINING PROTEIN"/>
    <property type="match status" value="1"/>
</dbReference>
<evidence type="ECO:0000259" key="3">
    <source>
        <dbReference type="Pfam" id="PF03372"/>
    </source>
</evidence>
<dbReference type="SUPFAM" id="SSF56672">
    <property type="entry name" value="DNA/RNA polymerases"/>
    <property type="match status" value="1"/>
</dbReference>
<feature type="domain" description="DUF4283" evidence="4">
    <location>
        <begin position="124"/>
        <end position="208"/>
    </location>
</feature>
<organism evidence="5 6">
    <name type="scientific">Vitis vinifera</name>
    <name type="common">Grape</name>
    <dbReference type="NCBI Taxonomy" id="29760"/>
    <lineage>
        <taxon>Eukaryota</taxon>
        <taxon>Viridiplantae</taxon>
        <taxon>Streptophyta</taxon>
        <taxon>Embryophyta</taxon>
        <taxon>Tracheophyta</taxon>
        <taxon>Spermatophyta</taxon>
        <taxon>Magnoliopsida</taxon>
        <taxon>eudicotyledons</taxon>
        <taxon>Gunneridae</taxon>
        <taxon>Pentapetalae</taxon>
        <taxon>rosids</taxon>
        <taxon>Vitales</taxon>
        <taxon>Vitaceae</taxon>
        <taxon>Viteae</taxon>
        <taxon>Vitis</taxon>
    </lineage>
</organism>
<dbReference type="Pfam" id="PF14111">
    <property type="entry name" value="DUF4283"/>
    <property type="match status" value="1"/>
</dbReference>
<dbReference type="InterPro" id="IPR036691">
    <property type="entry name" value="Endo/exonu/phosph_ase_sf"/>
</dbReference>
<gene>
    <name evidence="5" type="ORF">CK203_028299</name>
</gene>
<comment type="caution">
    <text evidence="5">The sequence shown here is derived from an EMBL/GenBank/DDBJ whole genome shotgun (WGS) entry which is preliminary data.</text>
</comment>
<evidence type="ECO:0000313" key="5">
    <source>
        <dbReference type="EMBL" id="RVX02241.1"/>
    </source>
</evidence>
<dbReference type="Pfam" id="PF00078">
    <property type="entry name" value="RVT_1"/>
    <property type="match status" value="1"/>
</dbReference>
<feature type="domain" description="Reverse transcriptase" evidence="2">
    <location>
        <begin position="764"/>
        <end position="903"/>
    </location>
</feature>